<feature type="domain" description="Gnk2-homologous" evidence="17">
    <location>
        <begin position="24"/>
        <end position="130"/>
    </location>
</feature>
<organism evidence="18 19">
    <name type="scientific">Pyrus ussuriensis x Pyrus communis</name>
    <dbReference type="NCBI Taxonomy" id="2448454"/>
    <lineage>
        <taxon>Eukaryota</taxon>
        <taxon>Viridiplantae</taxon>
        <taxon>Streptophyta</taxon>
        <taxon>Embryophyta</taxon>
        <taxon>Tracheophyta</taxon>
        <taxon>Spermatophyta</taxon>
        <taxon>Magnoliopsida</taxon>
        <taxon>eudicotyledons</taxon>
        <taxon>Gunneridae</taxon>
        <taxon>Pentapetalae</taxon>
        <taxon>rosids</taxon>
        <taxon>fabids</taxon>
        <taxon>Rosales</taxon>
        <taxon>Rosaceae</taxon>
        <taxon>Amygdaloideae</taxon>
        <taxon>Maleae</taxon>
        <taxon>Pyrus</taxon>
    </lineage>
</organism>
<keyword evidence="9" id="KW-0067">ATP-binding</keyword>
<dbReference type="Proteomes" id="UP000327157">
    <property type="component" value="Chromosome 5"/>
</dbReference>
<evidence type="ECO:0000313" key="18">
    <source>
        <dbReference type="EMBL" id="KAB2637526.1"/>
    </source>
</evidence>
<dbReference type="EMBL" id="SMOL01000004">
    <property type="protein sequence ID" value="KAB2637526.1"/>
    <property type="molecule type" value="Genomic_DNA"/>
</dbReference>
<keyword evidence="2" id="KW-0723">Serine/threonine-protein kinase</keyword>
<evidence type="ECO:0000256" key="14">
    <source>
        <dbReference type="SAM" id="Phobius"/>
    </source>
</evidence>
<keyword evidence="13" id="KW-0325">Glycoprotein</keyword>
<comment type="caution">
    <text evidence="18">The sequence shown here is derived from an EMBL/GenBank/DDBJ whole genome shotgun (WGS) entry which is preliminary data.</text>
</comment>
<evidence type="ECO:0000256" key="11">
    <source>
        <dbReference type="ARBA" id="ARBA00023136"/>
    </source>
</evidence>
<dbReference type="Gene3D" id="1.10.510.10">
    <property type="entry name" value="Transferase(Phosphotransferase) domain 1"/>
    <property type="match status" value="1"/>
</dbReference>
<evidence type="ECO:0000259" key="17">
    <source>
        <dbReference type="PROSITE" id="PS51473"/>
    </source>
</evidence>
<dbReference type="InterPro" id="IPR001245">
    <property type="entry name" value="Ser-Thr/Tyr_kinase_cat_dom"/>
</dbReference>
<feature type="transmembrane region" description="Helical" evidence="14">
    <location>
        <begin position="279"/>
        <end position="301"/>
    </location>
</feature>
<evidence type="ECO:0000256" key="3">
    <source>
        <dbReference type="ARBA" id="ARBA00022679"/>
    </source>
</evidence>
<keyword evidence="3" id="KW-0808">Transferase</keyword>
<dbReference type="PROSITE" id="PS00108">
    <property type="entry name" value="PROTEIN_KINASE_ST"/>
    <property type="match status" value="1"/>
</dbReference>
<keyword evidence="5 15" id="KW-0732">Signal</keyword>
<feature type="chain" id="PRO_5024339433" evidence="15">
    <location>
        <begin position="27"/>
        <end position="585"/>
    </location>
</feature>
<keyword evidence="11 14" id="KW-0472">Membrane</keyword>
<evidence type="ECO:0000256" key="5">
    <source>
        <dbReference type="ARBA" id="ARBA00022729"/>
    </source>
</evidence>
<keyword evidence="10 14" id="KW-1133">Transmembrane helix</keyword>
<dbReference type="InterPro" id="IPR011009">
    <property type="entry name" value="Kinase-like_dom_sf"/>
</dbReference>
<dbReference type="SUPFAM" id="SSF56112">
    <property type="entry name" value="Protein kinase-like (PK-like)"/>
    <property type="match status" value="1"/>
</dbReference>
<keyword evidence="6" id="KW-0677">Repeat</keyword>
<evidence type="ECO:0000256" key="4">
    <source>
        <dbReference type="ARBA" id="ARBA00022692"/>
    </source>
</evidence>
<proteinExistence type="predicted"/>
<reference evidence="19" key="2">
    <citation type="submission" date="2019-10" db="EMBL/GenBank/DDBJ databases">
        <title>A de novo genome assembly of a pear dwarfing rootstock.</title>
        <authorList>
            <person name="Wang F."/>
            <person name="Wang J."/>
            <person name="Li S."/>
            <person name="Zhang Y."/>
            <person name="Fang M."/>
            <person name="Ma L."/>
            <person name="Zhao Y."/>
            <person name="Jiang S."/>
        </authorList>
    </citation>
    <scope>NUCLEOTIDE SEQUENCE [LARGE SCALE GENOMIC DNA]</scope>
</reference>
<dbReference type="OrthoDB" id="4062651at2759"/>
<dbReference type="PANTHER" id="PTHR27002">
    <property type="entry name" value="RECEPTOR-LIKE SERINE/THREONINE-PROTEIN KINASE SD1-8"/>
    <property type="match status" value="1"/>
</dbReference>
<reference evidence="18 19" key="1">
    <citation type="submission" date="2019-09" db="EMBL/GenBank/DDBJ databases">
        <authorList>
            <person name="Ou C."/>
        </authorList>
    </citation>
    <scope>NUCLEOTIDE SEQUENCE [LARGE SCALE GENOMIC DNA]</scope>
    <source>
        <strain evidence="18">S2</strain>
        <tissue evidence="18">Leaf</tissue>
    </source>
</reference>
<evidence type="ECO:0000256" key="7">
    <source>
        <dbReference type="ARBA" id="ARBA00022741"/>
    </source>
</evidence>
<dbReference type="FunFam" id="1.10.510.10:FF:000129">
    <property type="entry name" value="cysteine-rich receptor-like protein kinase 10"/>
    <property type="match status" value="1"/>
</dbReference>
<dbReference type="CDD" id="cd23509">
    <property type="entry name" value="Gnk2-like"/>
    <property type="match status" value="2"/>
</dbReference>
<feature type="domain" description="Protein kinase" evidence="16">
    <location>
        <begin position="284"/>
        <end position="561"/>
    </location>
</feature>
<evidence type="ECO:0000256" key="12">
    <source>
        <dbReference type="ARBA" id="ARBA00023170"/>
    </source>
</evidence>
<dbReference type="InterPro" id="IPR002902">
    <property type="entry name" value="GNK2"/>
</dbReference>
<evidence type="ECO:0000256" key="13">
    <source>
        <dbReference type="ARBA" id="ARBA00023180"/>
    </source>
</evidence>
<dbReference type="GO" id="GO:0004674">
    <property type="term" value="F:protein serine/threonine kinase activity"/>
    <property type="evidence" value="ECO:0007669"/>
    <property type="project" value="UniProtKB-KW"/>
</dbReference>
<dbReference type="FunFam" id="3.30.430.20:FF:000003">
    <property type="entry name" value="Cysteine-rich RLK (RECEPTOR-like protein kinase) 10"/>
    <property type="match status" value="1"/>
</dbReference>
<evidence type="ECO:0000256" key="1">
    <source>
        <dbReference type="ARBA" id="ARBA00004167"/>
    </source>
</evidence>
<dbReference type="Gene3D" id="3.30.430.20">
    <property type="entry name" value="Gnk2 domain, C-X8-C-X2-C motif"/>
    <property type="match status" value="2"/>
</dbReference>
<evidence type="ECO:0000256" key="9">
    <source>
        <dbReference type="ARBA" id="ARBA00022840"/>
    </source>
</evidence>
<keyword evidence="19" id="KW-1185">Reference proteome</keyword>
<keyword evidence="4 14" id="KW-0812">Transmembrane</keyword>
<reference evidence="18 19" key="3">
    <citation type="submission" date="2019-11" db="EMBL/GenBank/DDBJ databases">
        <title>A de novo genome assembly of a pear dwarfing rootstock.</title>
        <authorList>
            <person name="Wang F."/>
            <person name="Wang J."/>
            <person name="Li S."/>
            <person name="Zhang Y."/>
            <person name="Fang M."/>
            <person name="Ma L."/>
            <person name="Zhao Y."/>
            <person name="Jiang S."/>
        </authorList>
    </citation>
    <scope>NUCLEOTIDE SEQUENCE [LARGE SCALE GENOMIC DNA]</scope>
    <source>
        <strain evidence="18">S2</strain>
        <tissue evidence="18">Leaf</tissue>
    </source>
</reference>
<evidence type="ECO:0000256" key="8">
    <source>
        <dbReference type="ARBA" id="ARBA00022777"/>
    </source>
</evidence>
<evidence type="ECO:0000256" key="2">
    <source>
        <dbReference type="ARBA" id="ARBA00022527"/>
    </source>
</evidence>
<evidence type="ECO:0000256" key="6">
    <source>
        <dbReference type="ARBA" id="ARBA00022737"/>
    </source>
</evidence>
<accession>A0A5N5IBI8</accession>
<keyword evidence="12 18" id="KW-0675">Receptor</keyword>
<dbReference type="InterPro" id="IPR000719">
    <property type="entry name" value="Prot_kinase_dom"/>
</dbReference>
<dbReference type="PROSITE" id="PS50011">
    <property type="entry name" value="PROTEIN_KINASE_DOM"/>
    <property type="match status" value="1"/>
</dbReference>
<gene>
    <name evidence="18" type="ORF">D8674_028060</name>
</gene>
<dbReference type="InterPro" id="IPR008271">
    <property type="entry name" value="Ser/Thr_kinase_AS"/>
</dbReference>
<feature type="domain" description="Gnk2-homologous" evidence="17">
    <location>
        <begin position="138"/>
        <end position="244"/>
    </location>
</feature>
<keyword evidence="8 18" id="KW-0418">Kinase</keyword>
<comment type="subcellular location">
    <subcellularLocation>
        <location evidence="1">Membrane</location>
        <topology evidence="1">Single-pass membrane protein</topology>
    </subcellularLocation>
</comment>
<dbReference type="FunFam" id="3.30.430.20:FF:000002">
    <property type="entry name" value="Cysteine-rich receptor-like protein kinase 10"/>
    <property type="match status" value="1"/>
</dbReference>
<dbReference type="PANTHER" id="PTHR27002:SF1073">
    <property type="entry name" value="CYSTEINE-RICH RECEPTOR-LIKE PROTEIN KINASE 29"/>
    <property type="match status" value="1"/>
</dbReference>
<feature type="signal peptide" evidence="15">
    <location>
        <begin position="1"/>
        <end position="26"/>
    </location>
</feature>
<protein>
    <submittedName>
        <fullName evidence="18">Cysteine-rich receptor-like protein kinase 29</fullName>
    </submittedName>
</protein>
<dbReference type="Gene3D" id="3.30.200.20">
    <property type="entry name" value="Phosphorylase Kinase, domain 1"/>
    <property type="match status" value="1"/>
</dbReference>
<dbReference type="AlphaFoldDB" id="A0A5N5IBI8"/>
<dbReference type="Pfam" id="PF07714">
    <property type="entry name" value="PK_Tyr_Ser-Thr"/>
    <property type="match status" value="1"/>
</dbReference>
<evidence type="ECO:0000259" key="16">
    <source>
        <dbReference type="PROSITE" id="PS50011"/>
    </source>
</evidence>
<dbReference type="GO" id="GO:0006950">
    <property type="term" value="P:response to stress"/>
    <property type="evidence" value="ECO:0007669"/>
    <property type="project" value="UniProtKB-ARBA"/>
</dbReference>
<dbReference type="GO" id="GO:0005886">
    <property type="term" value="C:plasma membrane"/>
    <property type="evidence" value="ECO:0007669"/>
    <property type="project" value="TreeGrafter"/>
</dbReference>
<dbReference type="PROSITE" id="PS51473">
    <property type="entry name" value="GNK2"/>
    <property type="match status" value="2"/>
</dbReference>
<dbReference type="InterPro" id="IPR038408">
    <property type="entry name" value="GNK2_sf"/>
</dbReference>
<name>A0A5N5IBI8_9ROSA</name>
<evidence type="ECO:0000256" key="15">
    <source>
        <dbReference type="SAM" id="SignalP"/>
    </source>
</evidence>
<evidence type="ECO:0000313" key="19">
    <source>
        <dbReference type="Proteomes" id="UP000327157"/>
    </source>
</evidence>
<keyword evidence="7" id="KW-0547">Nucleotide-binding</keyword>
<sequence length="585" mass="65708">MPAMDSSRFLFCLFPILFLMINQALAQNCIDEKGNYTTNSTYQTTLNRLLSFLPSNENGNGYGFYNASSRLNSSNERIYATGLCRGDAKAEDCRSCLNNSRYTLPQLCPNRKEAFGWNETCILRYSNRSIYGVMETEPSPYYWNINNISSSDLDGFNQELRKLLDSIRSEAAAGGSLRKFAFGNTSAPSFQTIFALAQCTPDISEQSCSDCLVGAFGYISYFYGKVGGGVNRPSCYFRFDLYPFYDPTTVKQLPSLPPIHSPPPSTNTTRSKSSKSRTVIIIVVPIIASLVLVMFMGICLIRVRKEKKSFKIAVKRLSVNSGQGDLEFKNEVMLVAKLQHRNLVRFLGFCLEGVERLLIYEFVPNASLDRIIFDPTKRAQLDWDGRYKIIVGITRGLIYLHEDSRLRIIHRDLKANNVLIDEEMSPKISDFGMAKLFEVDQTQGNTSRIVGTYGYMAPEYAMHGHFSVKSDVYSFGVLVLEIVSGQKNNSFRHGENVEDLLSYAWKCWREGTTSNLIDPALTNGSRNDVMRCIHIGLLCVQENIADRPTMNAIVLMLNSYSVTLPVPSQPSFFGDSNVGFDMTLG</sequence>
<dbReference type="GO" id="GO:0005524">
    <property type="term" value="F:ATP binding"/>
    <property type="evidence" value="ECO:0007669"/>
    <property type="project" value="UniProtKB-KW"/>
</dbReference>
<dbReference type="Pfam" id="PF01657">
    <property type="entry name" value="Stress-antifung"/>
    <property type="match status" value="2"/>
</dbReference>
<evidence type="ECO:0000256" key="10">
    <source>
        <dbReference type="ARBA" id="ARBA00022989"/>
    </source>
</evidence>
<dbReference type="SMART" id="SM00220">
    <property type="entry name" value="S_TKc"/>
    <property type="match status" value="1"/>
</dbReference>